<proteinExistence type="predicted"/>
<evidence type="ECO:0000313" key="1">
    <source>
        <dbReference type="EMBL" id="ERM82976.1"/>
    </source>
</evidence>
<sequence>MKESFLEKRAIYLIIRISARNMQRFIFLWGLVFFQQSQE</sequence>
<protein>
    <submittedName>
        <fullName evidence="1">Uncharacterized protein</fullName>
    </submittedName>
</protein>
<evidence type="ECO:0000313" key="2">
    <source>
        <dbReference type="Proteomes" id="UP000016843"/>
    </source>
</evidence>
<reference evidence="1 2" key="1">
    <citation type="journal article" date="2013" name="Genome Announc.">
        <title>Draft Genome Sequence of the Psychrophilic and Alkaliphilic Rhodonellum psychrophilum Strain GCM71T.</title>
        <authorList>
            <person name="Hauptmann A.L."/>
            <person name="Glaring M.A."/>
            <person name="Hallin P.F."/>
            <person name="Prieme A."/>
            <person name="Stougaard P."/>
        </authorList>
    </citation>
    <scope>NUCLEOTIDE SEQUENCE [LARGE SCALE GENOMIC DNA]</scope>
    <source>
        <strain evidence="1 2">GCM71</strain>
    </source>
</reference>
<name>U5C227_9BACT</name>
<keyword evidence="2" id="KW-1185">Reference proteome</keyword>
<organism evidence="1 2">
    <name type="scientific">Rhodonellum psychrophilum GCM71 = DSM 17998</name>
    <dbReference type="NCBI Taxonomy" id="1123057"/>
    <lineage>
        <taxon>Bacteria</taxon>
        <taxon>Pseudomonadati</taxon>
        <taxon>Bacteroidota</taxon>
        <taxon>Cytophagia</taxon>
        <taxon>Cytophagales</taxon>
        <taxon>Cytophagaceae</taxon>
        <taxon>Rhodonellum</taxon>
    </lineage>
</organism>
<comment type="caution">
    <text evidence="1">The sequence shown here is derived from an EMBL/GenBank/DDBJ whole genome shotgun (WGS) entry which is preliminary data.</text>
</comment>
<dbReference type="EMBL" id="AWXR01000019">
    <property type="protein sequence ID" value="ERM82976.1"/>
    <property type="molecule type" value="Genomic_DNA"/>
</dbReference>
<gene>
    <name evidence="1" type="ORF">P872_05015</name>
</gene>
<dbReference type="AlphaFoldDB" id="U5C227"/>
<accession>U5C227</accession>
<dbReference type="Proteomes" id="UP000016843">
    <property type="component" value="Unassembled WGS sequence"/>
</dbReference>